<dbReference type="EMBL" id="JBHRYN010000020">
    <property type="protein sequence ID" value="MFC3702763.1"/>
    <property type="molecule type" value="Genomic_DNA"/>
</dbReference>
<accession>A0ABV7WXB6</accession>
<dbReference type="CDD" id="cd06142">
    <property type="entry name" value="RNaseD_exo"/>
    <property type="match status" value="1"/>
</dbReference>
<dbReference type="Pfam" id="PF00570">
    <property type="entry name" value="HRDC"/>
    <property type="match status" value="1"/>
</dbReference>
<dbReference type="InterPro" id="IPR006292">
    <property type="entry name" value="RNase_D"/>
</dbReference>
<dbReference type="Gene3D" id="3.30.420.10">
    <property type="entry name" value="Ribonuclease H-like superfamily/Ribonuclease H"/>
    <property type="match status" value="1"/>
</dbReference>
<dbReference type="Pfam" id="PF01612">
    <property type="entry name" value="DNA_pol_A_exo1"/>
    <property type="match status" value="1"/>
</dbReference>
<protein>
    <submittedName>
        <fullName evidence="7">Ribonuclease D</fullName>
        <ecNumber evidence="7">3.1.13.5</ecNumber>
    </submittedName>
</protein>
<evidence type="ECO:0000256" key="2">
    <source>
        <dbReference type="ARBA" id="ARBA00022694"/>
    </source>
</evidence>
<dbReference type="PANTHER" id="PTHR47649:SF1">
    <property type="entry name" value="RIBONUCLEASE D"/>
    <property type="match status" value="1"/>
</dbReference>
<keyword evidence="1" id="KW-0963">Cytoplasm</keyword>
<dbReference type="SUPFAM" id="SSF47819">
    <property type="entry name" value="HRDC-like"/>
    <property type="match status" value="2"/>
</dbReference>
<organism evidence="7 8">
    <name type="scientific">Reinekea marina</name>
    <dbReference type="NCBI Taxonomy" id="1310421"/>
    <lineage>
        <taxon>Bacteria</taxon>
        <taxon>Pseudomonadati</taxon>
        <taxon>Pseudomonadota</taxon>
        <taxon>Gammaproteobacteria</taxon>
        <taxon>Oceanospirillales</taxon>
        <taxon>Saccharospirillaceae</taxon>
        <taxon>Reinekea</taxon>
    </lineage>
</organism>
<dbReference type="PROSITE" id="PS50967">
    <property type="entry name" value="HRDC"/>
    <property type="match status" value="1"/>
</dbReference>
<proteinExistence type="predicted"/>
<dbReference type="RefSeq" id="WP_290282102.1">
    <property type="nucleotide sequence ID" value="NZ_JAUFQI010000001.1"/>
</dbReference>
<dbReference type="SUPFAM" id="SSF53098">
    <property type="entry name" value="Ribonuclease H-like"/>
    <property type="match status" value="1"/>
</dbReference>
<evidence type="ECO:0000256" key="5">
    <source>
        <dbReference type="ARBA" id="ARBA00022839"/>
    </source>
</evidence>
<comment type="caution">
    <text evidence="7">The sequence shown here is derived from an EMBL/GenBank/DDBJ whole genome shotgun (WGS) entry which is preliminary data.</text>
</comment>
<feature type="domain" description="HRDC" evidence="6">
    <location>
        <begin position="210"/>
        <end position="290"/>
    </location>
</feature>
<dbReference type="InterPro" id="IPR051086">
    <property type="entry name" value="RNase_D-like"/>
</dbReference>
<gene>
    <name evidence="7" type="primary">rnd</name>
    <name evidence="7" type="ORF">ACFOND_14070</name>
</gene>
<dbReference type="InterPro" id="IPR010997">
    <property type="entry name" value="HRDC-like_sf"/>
</dbReference>
<keyword evidence="5" id="KW-0269">Exonuclease</keyword>
<evidence type="ECO:0000256" key="4">
    <source>
        <dbReference type="ARBA" id="ARBA00022801"/>
    </source>
</evidence>
<keyword evidence="8" id="KW-1185">Reference proteome</keyword>
<dbReference type="PANTHER" id="PTHR47649">
    <property type="entry name" value="RIBONUCLEASE D"/>
    <property type="match status" value="1"/>
</dbReference>
<dbReference type="InterPro" id="IPR044876">
    <property type="entry name" value="HRDC_dom_sf"/>
</dbReference>
<dbReference type="Proteomes" id="UP001595710">
    <property type="component" value="Unassembled WGS sequence"/>
</dbReference>
<name>A0ABV7WXB6_9GAMM</name>
<evidence type="ECO:0000259" key="6">
    <source>
        <dbReference type="PROSITE" id="PS50967"/>
    </source>
</evidence>
<reference evidence="8" key="1">
    <citation type="journal article" date="2019" name="Int. J. Syst. Evol. Microbiol.">
        <title>The Global Catalogue of Microorganisms (GCM) 10K type strain sequencing project: providing services to taxonomists for standard genome sequencing and annotation.</title>
        <authorList>
            <consortium name="The Broad Institute Genomics Platform"/>
            <consortium name="The Broad Institute Genome Sequencing Center for Infectious Disease"/>
            <person name="Wu L."/>
            <person name="Ma J."/>
        </authorList>
    </citation>
    <scope>NUCLEOTIDE SEQUENCE [LARGE SCALE GENOMIC DNA]</scope>
    <source>
        <strain evidence="8">CECT 8288</strain>
    </source>
</reference>
<evidence type="ECO:0000256" key="3">
    <source>
        <dbReference type="ARBA" id="ARBA00022722"/>
    </source>
</evidence>
<dbReference type="Gene3D" id="1.10.150.80">
    <property type="entry name" value="HRDC domain"/>
    <property type="match status" value="2"/>
</dbReference>
<dbReference type="InterPro" id="IPR036397">
    <property type="entry name" value="RNaseH_sf"/>
</dbReference>
<keyword evidence="4 7" id="KW-0378">Hydrolase</keyword>
<evidence type="ECO:0000313" key="8">
    <source>
        <dbReference type="Proteomes" id="UP001595710"/>
    </source>
</evidence>
<sequence>MIDDYQWVIGDEQLAQCVAIWSKAPVLALDTEFIRTETFYPQLGLIQVGIEQQTWLIDPLTITKWRPFADLLTNEQVVKVLHALSEDVEVLQCTVGCNIANVLDTQVAASFLGYPQQMSYAKLIGELCDQEIAKEVTRSDWLKRPLDPVQCQYAAADVYWLYKAFFHLKEKLDNLGRYDWAQEDSQRQAVTSNVNPTQYYKKLRGGWKLKGARLLTLQLLAQWREELARSQDVNRGRILKDKEMLVIAEKMPTRTAQLQQDVKLGSRTIRLYGSSILSFVEQANNARKEAWPELIDGPLPADQADIYQQIKTKINDIAEQNDIPVDTLARRKLLEAWVRSGCRTGHYNIPEFFTGWRKAYLVEPISTILNKQWQEVDHA</sequence>
<evidence type="ECO:0000313" key="7">
    <source>
        <dbReference type="EMBL" id="MFC3702763.1"/>
    </source>
</evidence>
<keyword evidence="3" id="KW-0540">Nuclease</keyword>
<dbReference type="EC" id="3.1.13.5" evidence="7"/>
<dbReference type="NCBIfam" id="TIGR01388">
    <property type="entry name" value="rnd"/>
    <property type="match status" value="1"/>
</dbReference>
<evidence type="ECO:0000256" key="1">
    <source>
        <dbReference type="ARBA" id="ARBA00022490"/>
    </source>
</evidence>
<dbReference type="SMART" id="SM00474">
    <property type="entry name" value="35EXOc"/>
    <property type="match status" value="1"/>
</dbReference>
<dbReference type="InterPro" id="IPR012337">
    <property type="entry name" value="RNaseH-like_sf"/>
</dbReference>
<keyword evidence="2" id="KW-0819">tRNA processing</keyword>
<dbReference type="GO" id="GO:0033890">
    <property type="term" value="F:ribonuclease D activity"/>
    <property type="evidence" value="ECO:0007669"/>
    <property type="project" value="UniProtKB-EC"/>
</dbReference>
<dbReference type="InterPro" id="IPR002121">
    <property type="entry name" value="HRDC_dom"/>
</dbReference>
<dbReference type="SMART" id="SM00341">
    <property type="entry name" value="HRDC"/>
    <property type="match status" value="1"/>
</dbReference>
<dbReference type="InterPro" id="IPR002562">
    <property type="entry name" value="3'-5'_exonuclease_dom"/>
</dbReference>